<dbReference type="PANTHER" id="PTHR33223:SF10">
    <property type="entry name" value="AMINOTRANSFERASE-LIKE PLANT MOBILE DOMAIN-CONTAINING PROTEIN"/>
    <property type="match status" value="1"/>
</dbReference>
<evidence type="ECO:0000313" key="2">
    <source>
        <dbReference type="EMBL" id="RVW28040.1"/>
    </source>
</evidence>
<evidence type="ECO:0008006" key="4">
    <source>
        <dbReference type="Google" id="ProtNLM"/>
    </source>
</evidence>
<dbReference type="Proteomes" id="UP000288805">
    <property type="component" value="Unassembled WGS sequence"/>
</dbReference>
<dbReference type="AlphaFoldDB" id="A0A438CXV8"/>
<gene>
    <name evidence="2" type="ORF">CK203_097976</name>
</gene>
<protein>
    <recommendedName>
        <fullName evidence="4">Retrotransposon gag domain-containing protein</fullName>
    </recommendedName>
</protein>
<name>A0A438CXV8_VITVI</name>
<evidence type="ECO:0000313" key="3">
    <source>
        <dbReference type="Proteomes" id="UP000288805"/>
    </source>
</evidence>
<comment type="caution">
    <text evidence="2">The sequence shown here is derived from an EMBL/GenBank/DDBJ whole genome shotgun (WGS) entry which is preliminary data.</text>
</comment>
<evidence type="ECO:0000256" key="1">
    <source>
        <dbReference type="SAM" id="MobiDB-lite"/>
    </source>
</evidence>
<dbReference type="EMBL" id="QGNW01001920">
    <property type="protein sequence ID" value="RVW28040.1"/>
    <property type="molecule type" value="Genomic_DNA"/>
</dbReference>
<organism evidence="2 3">
    <name type="scientific">Vitis vinifera</name>
    <name type="common">Grape</name>
    <dbReference type="NCBI Taxonomy" id="29760"/>
    <lineage>
        <taxon>Eukaryota</taxon>
        <taxon>Viridiplantae</taxon>
        <taxon>Streptophyta</taxon>
        <taxon>Embryophyta</taxon>
        <taxon>Tracheophyta</taxon>
        <taxon>Spermatophyta</taxon>
        <taxon>Magnoliopsida</taxon>
        <taxon>eudicotyledons</taxon>
        <taxon>Gunneridae</taxon>
        <taxon>Pentapetalae</taxon>
        <taxon>rosids</taxon>
        <taxon>Vitales</taxon>
        <taxon>Vitaceae</taxon>
        <taxon>Viteae</taxon>
        <taxon>Vitis</taxon>
    </lineage>
</organism>
<proteinExistence type="predicted"/>
<feature type="compositionally biased region" description="Basic and acidic residues" evidence="1">
    <location>
        <begin position="226"/>
        <end position="235"/>
    </location>
</feature>
<feature type="region of interest" description="Disordered" evidence="1">
    <location>
        <begin position="215"/>
        <end position="251"/>
    </location>
</feature>
<reference evidence="2 3" key="1">
    <citation type="journal article" date="2018" name="PLoS Genet.">
        <title>Population sequencing reveals clonal diversity and ancestral inbreeding in the grapevine cultivar Chardonnay.</title>
        <authorList>
            <person name="Roach M.J."/>
            <person name="Johnson D.L."/>
            <person name="Bohlmann J."/>
            <person name="van Vuuren H.J."/>
            <person name="Jones S.J."/>
            <person name="Pretorius I.S."/>
            <person name="Schmidt S.A."/>
            <person name="Borneman A.R."/>
        </authorList>
    </citation>
    <scope>NUCLEOTIDE SEQUENCE [LARGE SCALE GENOMIC DNA]</scope>
    <source>
        <strain evidence="3">cv. Chardonnay</strain>
        <tissue evidence="2">Leaf</tissue>
    </source>
</reference>
<accession>A0A438CXV8</accession>
<sequence length="403" mass="44655">MCMNGSCVLSHDAPLHGCVMAFAASMITYMCKILKVGPHDVKLRNGVVEGNDNPVVIGASLCDHVADHLCSTWHPSIFVRTSITRSECLIWPIGFLSHFHKKSSPHAKSTLDGTSPCLRKRPATRCIIPPTIEKPSQHICDIVPDTIKTFIPPKIKASEGVSGQPVLTSFAGFQLAKLQHRRRLWEHETKMSTPLRSQSSSMGDEGYFDWHESVFFRPSPQPTTEESTKNSKQNKEATYPRNTKPPSGMHGEVPAIGCNAHNVRTTNARYGEATCSYGQEAYPGPSVAPVIPDWPPHPPLQQIEEDMIVRGPLGSISRRLDDMLSTPFSSSIINYEPSRGFIVPKFSAYDGSSDPFDHIMHYRQLMTLDKGNDALLCKVFPASLQGPALSWFHHLPKDSVDNF</sequence>
<dbReference type="PANTHER" id="PTHR33223">
    <property type="entry name" value="CCHC-TYPE DOMAIN-CONTAINING PROTEIN"/>
    <property type="match status" value="1"/>
</dbReference>